<feature type="compositionally biased region" description="Pro residues" evidence="1">
    <location>
        <begin position="1"/>
        <end position="11"/>
    </location>
</feature>
<dbReference type="EMBL" id="CAWUHC010000008">
    <property type="protein sequence ID" value="CAK7212244.1"/>
    <property type="molecule type" value="Genomic_DNA"/>
</dbReference>
<feature type="compositionally biased region" description="Low complexity" evidence="1">
    <location>
        <begin position="124"/>
        <end position="154"/>
    </location>
</feature>
<reference evidence="2 3" key="1">
    <citation type="submission" date="2024-01" db="EMBL/GenBank/DDBJ databases">
        <authorList>
            <person name="Allen C."/>
            <person name="Tagirdzhanova G."/>
        </authorList>
    </citation>
    <scope>NUCLEOTIDE SEQUENCE [LARGE SCALE GENOMIC DNA]</scope>
</reference>
<feature type="region of interest" description="Disordered" evidence="1">
    <location>
        <begin position="736"/>
        <end position="761"/>
    </location>
</feature>
<protein>
    <recommendedName>
        <fullName evidence="4">BTB domain-containing protein</fullName>
    </recommendedName>
</protein>
<gene>
    <name evidence="2" type="ORF">SBRCBS47491_001394</name>
</gene>
<feature type="compositionally biased region" description="Pro residues" evidence="1">
    <location>
        <begin position="839"/>
        <end position="850"/>
    </location>
</feature>
<feature type="compositionally biased region" description="Low complexity" evidence="1">
    <location>
        <begin position="22"/>
        <end position="47"/>
    </location>
</feature>
<dbReference type="Proteomes" id="UP001642406">
    <property type="component" value="Unassembled WGS sequence"/>
</dbReference>
<feature type="region of interest" description="Disordered" evidence="1">
    <location>
        <begin position="825"/>
        <end position="850"/>
    </location>
</feature>
<feature type="compositionally biased region" description="Polar residues" evidence="1">
    <location>
        <begin position="344"/>
        <end position="358"/>
    </location>
</feature>
<feature type="compositionally biased region" description="Polar residues" evidence="1">
    <location>
        <begin position="742"/>
        <end position="757"/>
    </location>
</feature>
<accession>A0ABP0AYD0</accession>
<keyword evidence="3" id="KW-1185">Reference proteome</keyword>
<comment type="caution">
    <text evidence="2">The sequence shown here is derived from an EMBL/GenBank/DDBJ whole genome shotgun (WGS) entry which is preliminary data.</text>
</comment>
<feature type="compositionally biased region" description="Basic and acidic residues" evidence="1">
    <location>
        <begin position="75"/>
        <end position="95"/>
    </location>
</feature>
<proteinExistence type="predicted"/>
<evidence type="ECO:0000313" key="2">
    <source>
        <dbReference type="EMBL" id="CAK7212244.1"/>
    </source>
</evidence>
<evidence type="ECO:0000256" key="1">
    <source>
        <dbReference type="SAM" id="MobiDB-lite"/>
    </source>
</evidence>
<feature type="compositionally biased region" description="Low complexity" evidence="1">
    <location>
        <begin position="96"/>
        <end position="107"/>
    </location>
</feature>
<feature type="compositionally biased region" description="Polar residues" evidence="1">
    <location>
        <begin position="266"/>
        <end position="283"/>
    </location>
</feature>
<sequence length="881" mass="94123">MPPTANKPPPSQSAGRPKNARPSVVPVIPLPLVQKQQQQRQQKQQQLELEKKQQEEKEQKEREQKAKEEQEEQEEQGKKDKELKEQQEKEAKEAAKTQQKKASQAAAKKAKDAPAGDNSHKSAEAPAAAPTPADNASSLSSTTTPQTAHETTTSVSSPVAKTPQSSTNTLPADPTAAPFVPPTASVDGHAPARVGQPQHHIPAGPSSAGPPPNGHAVPEFVFPPHSRSGSAARHRGPPRHNVNPQLPQHPLHNQHHPHPGFHQAHPSASSITFGNFHDSNNASPGPTGHGPLPPPPGLMGGGPQFIPYNVPNMGGPGEWQQGPSGAPHVGEVNINGFAPPSAGFNPSTPNSFHGSHSPDNAADGAGFQHQGGPYPVPGGPNGHLPLRNNDSMSSMMSPPFFPPTGFPNAGPHDRHGGRNGIPARGIDFQFVHHLQHHVQHSFDNPQTTDCHLVLHLPHTNSATNPESNMPDQQSVSTTMFAGHRSVLAQSYNIGNLLRSDTGIMHNGPFNQPILALHMKIEDPYISVEAAMQALRSLYGHPLADPTTDRSLSPSEALDKALANLAAGFIFMLDHVESVAADQVERLLGWDTVEKVLAFCLNGATFPNTADIEKTAYGPAFAPARLRYARGAGTAVRRLLSRAVAFLAHNIPADFVFNASTPSSTAALSTLLRFPVDTWSAVANVNASKDIGNSSTAHARSAGSVSLPMRKTSDSFSAKQGGVRSPKILFGDFAPRGDDSAKPSHSINGIVKSTTGDSQADDTNADISAVLSRILLNLPSGFLKHILDQPQLAAHRASFASAIVDERERRRLQALDGLHTGAILSEPEQRDAVLGRNQQPTPPSQSNPPFPIEEWDVLGWKEIYDGNSDHLERVWAYADASR</sequence>
<evidence type="ECO:0008006" key="4">
    <source>
        <dbReference type="Google" id="ProtNLM"/>
    </source>
</evidence>
<feature type="compositionally biased region" description="Polar residues" evidence="1">
    <location>
        <begin position="155"/>
        <end position="170"/>
    </location>
</feature>
<name>A0ABP0AYD0_9PEZI</name>
<evidence type="ECO:0000313" key="3">
    <source>
        <dbReference type="Proteomes" id="UP001642406"/>
    </source>
</evidence>
<feature type="compositionally biased region" description="Basic and acidic residues" evidence="1">
    <location>
        <begin position="48"/>
        <end position="68"/>
    </location>
</feature>
<organism evidence="2 3">
    <name type="scientific">Sporothrix bragantina</name>
    <dbReference type="NCBI Taxonomy" id="671064"/>
    <lineage>
        <taxon>Eukaryota</taxon>
        <taxon>Fungi</taxon>
        <taxon>Dikarya</taxon>
        <taxon>Ascomycota</taxon>
        <taxon>Pezizomycotina</taxon>
        <taxon>Sordariomycetes</taxon>
        <taxon>Sordariomycetidae</taxon>
        <taxon>Ophiostomatales</taxon>
        <taxon>Ophiostomataceae</taxon>
        <taxon>Sporothrix</taxon>
    </lineage>
</organism>
<feature type="compositionally biased region" description="Basic and acidic residues" evidence="1">
    <location>
        <begin position="109"/>
        <end position="123"/>
    </location>
</feature>
<feature type="region of interest" description="Disordered" evidence="1">
    <location>
        <begin position="1"/>
        <end position="422"/>
    </location>
</feature>